<proteinExistence type="predicted"/>
<dbReference type="EMBL" id="KV417269">
    <property type="protein sequence ID" value="KZP00633.1"/>
    <property type="molecule type" value="Genomic_DNA"/>
</dbReference>
<protein>
    <recommendedName>
        <fullName evidence="2">Senescence domain-containing protein</fullName>
    </recommendedName>
</protein>
<feature type="compositionally biased region" description="Basic and acidic residues" evidence="1">
    <location>
        <begin position="504"/>
        <end position="515"/>
    </location>
</feature>
<feature type="domain" description="Senescence" evidence="2">
    <location>
        <begin position="254"/>
        <end position="447"/>
    </location>
</feature>
<evidence type="ECO:0000259" key="2">
    <source>
        <dbReference type="Pfam" id="PF06911"/>
    </source>
</evidence>
<dbReference type="AlphaFoldDB" id="A0A167R7B4"/>
<dbReference type="InterPro" id="IPR045036">
    <property type="entry name" value="Spartin-like"/>
</dbReference>
<evidence type="ECO:0000313" key="3">
    <source>
        <dbReference type="EMBL" id="KZP00633.1"/>
    </source>
</evidence>
<dbReference type="PANTHER" id="PTHR21068">
    <property type="entry name" value="SPARTIN"/>
    <property type="match status" value="1"/>
</dbReference>
<accession>A0A167R7B4</accession>
<reference evidence="3 4" key="1">
    <citation type="journal article" date="2016" name="Mol. Biol. Evol.">
        <title>Comparative Genomics of Early-Diverging Mushroom-Forming Fungi Provides Insights into the Origins of Lignocellulose Decay Capabilities.</title>
        <authorList>
            <person name="Nagy L.G."/>
            <person name="Riley R."/>
            <person name="Tritt A."/>
            <person name="Adam C."/>
            <person name="Daum C."/>
            <person name="Floudas D."/>
            <person name="Sun H."/>
            <person name="Yadav J.S."/>
            <person name="Pangilinan J."/>
            <person name="Larsson K.H."/>
            <person name="Matsuura K."/>
            <person name="Barry K."/>
            <person name="Labutti K."/>
            <person name="Kuo R."/>
            <person name="Ohm R.A."/>
            <person name="Bhattacharya S.S."/>
            <person name="Shirouzu T."/>
            <person name="Yoshinaga Y."/>
            <person name="Martin F.M."/>
            <person name="Grigoriev I.V."/>
            <person name="Hibbett D.S."/>
        </authorList>
    </citation>
    <scope>NUCLEOTIDE SEQUENCE [LARGE SCALE GENOMIC DNA]</scope>
    <source>
        <strain evidence="3 4">TUFC12733</strain>
    </source>
</reference>
<dbReference type="GO" id="GO:0005886">
    <property type="term" value="C:plasma membrane"/>
    <property type="evidence" value="ECO:0007669"/>
    <property type="project" value="TreeGrafter"/>
</dbReference>
<feature type="compositionally biased region" description="Polar residues" evidence="1">
    <location>
        <begin position="126"/>
        <end position="138"/>
    </location>
</feature>
<dbReference type="Pfam" id="PF06911">
    <property type="entry name" value="Senescence"/>
    <property type="match status" value="1"/>
</dbReference>
<feature type="region of interest" description="Disordered" evidence="1">
    <location>
        <begin position="208"/>
        <end position="245"/>
    </location>
</feature>
<organism evidence="3 4">
    <name type="scientific">Calocera viscosa (strain TUFC12733)</name>
    <dbReference type="NCBI Taxonomy" id="1330018"/>
    <lineage>
        <taxon>Eukaryota</taxon>
        <taxon>Fungi</taxon>
        <taxon>Dikarya</taxon>
        <taxon>Basidiomycota</taxon>
        <taxon>Agaricomycotina</taxon>
        <taxon>Dacrymycetes</taxon>
        <taxon>Dacrymycetales</taxon>
        <taxon>Dacrymycetaceae</taxon>
        <taxon>Calocera</taxon>
    </lineage>
</organism>
<evidence type="ECO:0000313" key="4">
    <source>
        <dbReference type="Proteomes" id="UP000076738"/>
    </source>
</evidence>
<dbReference type="InterPro" id="IPR009686">
    <property type="entry name" value="Senescence/spartin_C"/>
</dbReference>
<dbReference type="Proteomes" id="UP000076738">
    <property type="component" value="Unassembled WGS sequence"/>
</dbReference>
<sequence>MARTSTPSPPPLNIQPQEFLLLSFPSALVTLSPAQPAHRTVELVCVTYPHPSPTSQEPETDTLLLLRLGPTTIVSSPTAETAESAAAEAASSAQSIPLFPRARILHSPASRTFHFPDSEPPLSLTFPPSEQSADQSQLQRDVETLELLLRDYGVLHPSDDPLPLPASLEEPPAYSLPADPRGLLLVIDQSSGAVLGELDHPLLNTAQVSESPTLTQKGHEKDPVVISLPSTPPAGEEPEATHVRPAETEDEFELILQGATVLSRVIAGATSVLTGGIDYAAQLYVSRVPPAPGGPTHLSPSAQAAVRSVHQASDTAVRVTAKTTGVVHRFIDRAIDKAGEAASGLRGPVDPNAPPPPNTRWREVTRQGGKLLSRVLVGTDMLLTTVESSAQALVNSTTEGVSRGLEHRYGPEVGGASRRVSATVRNVGVVYVDARGVGHRALLKHAGVHAVKATIAGGTVSLDQEVLAMPGREEKGEAVKDVDVLVEVEVEAPDVGGSEVLPGSEKEGLRRREPWDQEEEGLPVYEEGKGYGTRTGKLIEIDQVD</sequence>
<dbReference type="PANTHER" id="PTHR21068:SF43">
    <property type="entry name" value="SPARTIN"/>
    <property type="match status" value="1"/>
</dbReference>
<feature type="region of interest" description="Disordered" evidence="1">
    <location>
        <begin position="116"/>
        <end position="138"/>
    </location>
</feature>
<name>A0A167R7B4_CALVF</name>
<evidence type="ECO:0000256" key="1">
    <source>
        <dbReference type="SAM" id="MobiDB-lite"/>
    </source>
</evidence>
<keyword evidence="4" id="KW-1185">Reference proteome</keyword>
<dbReference type="GO" id="GO:0051301">
    <property type="term" value="P:cell division"/>
    <property type="evidence" value="ECO:0007669"/>
    <property type="project" value="TreeGrafter"/>
</dbReference>
<feature type="region of interest" description="Disordered" evidence="1">
    <location>
        <begin position="495"/>
        <end position="529"/>
    </location>
</feature>
<dbReference type="STRING" id="1330018.A0A167R7B4"/>
<dbReference type="OrthoDB" id="20821at2759"/>
<gene>
    <name evidence="3" type="ORF">CALVIDRAFT_560588</name>
</gene>